<keyword evidence="3" id="KW-0812">Transmembrane</keyword>
<dbReference type="CDD" id="cd05825">
    <property type="entry name" value="LbH_wcaF_like"/>
    <property type="match status" value="1"/>
</dbReference>
<dbReference type="Gene3D" id="2.160.10.10">
    <property type="entry name" value="Hexapeptide repeat proteins"/>
    <property type="match status" value="1"/>
</dbReference>
<accession>A0A7Z0SPJ8</accession>
<dbReference type="SUPFAM" id="SSF51161">
    <property type="entry name" value="Trimeric LpxA-like enzymes"/>
    <property type="match status" value="1"/>
</dbReference>
<keyword evidence="3" id="KW-0472">Membrane</keyword>
<dbReference type="InterPro" id="IPR051159">
    <property type="entry name" value="Hexapeptide_acetyltransf"/>
</dbReference>
<feature type="transmembrane region" description="Helical" evidence="3">
    <location>
        <begin position="21"/>
        <end position="40"/>
    </location>
</feature>
<dbReference type="PANTHER" id="PTHR23416:SF23">
    <property type="entry name" value="ACETYLTRANSFERASE C18B11.09C-RELATED"/>
    <property type="match status" value="1"/>
</dbReference>
<dbReference type="AlphaFoldDB" id="A0A7Z0SPJ8"/>
<keyword evidence="2 4" id="KW-0808">Transferase</keyword>
<proteinExistence type="inferred from homology"/>
<dbReference type="PANTHER" id="PTHR23416">
    <property type="entry name" value="SIALIC ACID SYNTHASE-RELATED"/>
    <property type="match status" value="1"/>
</dbReference>
<dbReference type="EMBL" id="JACCGK010000017">
    <property type="protein sequence ID" value="NYT74378.1"/>
    <property type="molecule type" value="Genomic_DNA"/>
</dbReference>
<dbReference type="GO" id="GO:0005829">
    <property type="term" value="C:cytosol"/>
    <property type="evidence" value="ECO:0007669"/>
    <property type="project" value="TreeGrafter"/>
</dbReference>
<protein>
    <submittedName>
        <fullName evidence="4">Colanic acid biosynthesis acetyltransferase WcaF</fullName>
    </submittedName>
</protein>
<dbReference type="NCBIfam" id="NF007797">
    <property type="entry name" value="PRK10502.1"/>
    <property type="match status" value="1"/>
</dbReference>
<name>A0A7Z0SPJ8_9GAMM</name>
<sequence length="180" mass="20105">MELDAYDNGEFDRGARKVKELIWVVVSGLFFSTWLPGSLWRVTLLRLFGAKVGVGVIIKPRVVVKFPWKLHIGDYSWVGEQVWIDNLDSVSIGSHVCISQGVYLCTGSHEWSSLSFKLITKPIEIADQVWLAAFSRISPGVVIAQGAVLSFSSIATKSLREWTIYSGQPAEAIKHRVKKE</sequence>
<dbReference type="Proteomes" id="UP000520876">
    <property type="component" value="Unassembled WGS sequence"/>
</dbReference>
<evidence type="ECO:0000313" key="5">
    <source>
        <dbReference type="Proteomes" id="UP000520876"/>
    </source>
</evidence>
<keyword evidence="5" id="KW-1185">Reference proteome</keyword>
<gene>
    <name evidence="4" type="primary">wcaF</name>
    <name evidence="4" type="ORF">HZU72_18385</name>
</gene>
<evidence type="ECO:0000256" key="1">
    <source>
        <dbReference type="ARBA" id="ARBA00007274"/>
    </source>
</evidence>
<dbReference type="GO" id="GO:0008374">
    <property type="term" value="F:O-acyltransferase activity"/>
    <property type="evidence" value="ECO:0007669"/>
    <property type="project" value="TreeGrafter"/>
</dbReference>
<evidence type="ECO:0000256" key="2">
    <source>
        <dbReference type="ARBA" id="ARBA00022679"/>
    </source>
</evidence>
<keyword evidence="3" id="KW-1133">Transmembrane helix</keyword>
<comment type="caution">
    <text evidence="4">The sequence shown here is derived from an EMBL/GenBank/DDBJ whole genome shotgun (WGS) entry which is preliminary data.</text>
</comment>
<evidence type="ECO:0000313" key="4">
    <source>
        <dbReference type="EMBL" id="NYT74378.1"/>
    </source>
</evidence>
<dbReference type="RefSeq" id="WP_180094738.1">
    <property type="nucleotide sequence ID" value="NZ_CAXAZJ010000028.1"/>
</dbReference>
<organism evidence="4 5">
    <name type="scientific">Vreelandella sedimenti</name>
    <dbReference type="NCBI Taxonomy" id="2729618"/>
    <lineage>
        <taxon>Bacteria</taxon>
        <taxon>Pseudomonadati</taxon>
        <taxon>Pseudomonadota</taxon>
        <taxon>Gammaproteobacteria</taxon>
        <taxon>Oceanospirillales</taxon>
        <taxon>Halomonadaceae</taxon>
        <taxon>Vreelandella</taxon>
    </lineage>
</organism>
<dbReference type="InterPro" id="IPR011004">
    <property type="entry name" value="Trimer_LpxA-like_sf"/>
</dbReference>
<evidence type="ECO:0000256" key="3">
    <source>
        <dbReference type="SAM" id="Phobius"/>
    </source>
</evidence>
<reference evidence="4 5" key="1">
    <citation type="submission" date="2020-07" db="EMBL/GenBank/DDBJ databases">
        <title>Halomonas sp. QX-2 draft genome sequence.</title>
        <authorList>
            <person name="Qiu X."/>
        </authorList>
    </citation>
    <scope>NUCLEOTIDE SEQUENCE [LARGE SCALE GENOMIC DNA]</scope>
    <source>
        <strain evidence="4 5">QX-2</strain>
    </source>
</reference>
<comment type="similarity">
    <text evidence="1">Belongs to the transferase hexapeptide repeat family.</text>
</comment>